<dbReference type="PROSITE" id="PS50404">
    <property type="entry name" value="GST_NTER"/>
    <property type="match status" value="1"/>
</dbReference>
<dbReference type="PANTHER" id="PTHR11571:SF224">
    <property type="entry name" value="HEMATOPOIETIC PROSTAGLANDIN D SYNTHASE"/>
    <property type="match status" value="1"/>
</dbReference>
<dbReference type="EC" id="2.5.1.18" evidence="1"/>
<evidence type="ECO:0000256" key="5">
    <source>
        <dbReference type="ARBA" id="ARBA00078118"/>
    </source>
</evidence>
<dbReference type="InterPro" id="IPR004046">
    <property type="entry name" value="GST_C"/>
</dbReference>
<evidence type="ECO:0000256" key="3">
    <source>
        <dbReference type="ARBA" id="ARBA00038317"/>
    </source>
</evidence>
<dbReference type="GO" id="GO:0005737">
    <property type="term" value="C:cytoplasm"/>
    <property type="evidence" value="ECO:0007669"/>
    <property type="project" value="UniProtKB-ARBA"/>
</dbReference>
<evidence type="ECO:0000313" key="9">
    <source>
        <dbReference type="EMBL" id="KAL3113109.1"/>
    </source>
</evidence>
<dbReference type="InterPro" id="IPR004045">
    <property type="entry name" value="Glutathione_S-Trfase_N"/>
</dbReference>
<feature type="region of interest" description="Disordered" evidence="6">
    <location>
        <begin position="136"/>
        <end position="247"/>
    </location>
</feature>
<dbReference type="Gene3D" id="1.20.1050.10">
    <property type="match status" value="1"/>
</dbReference>
<dbReference type="PROSITE" id="PS50405">
    <property type="entry name" value="GST_CTER"/>
    <property type="match status" value="1"/>
</dbReference>
<comment type="catalytic activity">
    <reaction evidence="4">
        <text>RX + glutathione = an S-substituted glutathione + a halide anion + H(+)</text>
        <dbReference type="Rhea" id="RHEA:16437"/>
        <dbReference type="ChEBI" id="CHEBI:15378"/>
        <dbReference type="ChEBI" id="CHEBI:16042"/>
        <dbReference type="ChEBI" id="CHEBI:17792"/>
        <dbReference type="ChEBI" id="CHEBI:57925"/>
        <dbReference type="ChEBI" id="CHEBI:90779"/>
        <dbReference type="EC" id="2.5.1.18"/>
    </reaction>
</comment>
<keyword evidence="2" id="KW-0808">Transferase</keyword>
<dbReference type="CDD" id="cd03192">
    <property type="entry name" value="GST_C_Sigma_like"/>
    <property type="match status" value="1"/>
</dbReference>
<dbReference type="CDD" id="cd03039">
    <property type="entry name" value="GST_N_Sigma_like"/>
    <property type="match status" value="1"/>
</dbReference>
<dbReference type="GO" id="GO:0004364">
    <property type="term" value="F:glutathione transferase activity"/>
    <property type="evidence" value="ECO:0007669"/>
    <property type="project" value="UniProtKB-EC"/>
</dbReference>
<feature type="compositionally biased region" description="Basic and acidic residues" evidence="6">
    <location>
        <begin position="182"/>
        <end position="191"/>
    </location>
</feature>
<proteinExistence type="inferred from homology"/>
<protein>
    <recommendedName>
        <fullName evidence="1">glutathione transferase</fullName>
        <ecNumber evidence="1">2.5.1.18</ecNumber>
    </recommendedName>
    <alternativeName>
        <fullName evidence="5">GST class-sigma</fullName>
    </alternativeName>
</protein>
<dbReference type="Gene3D" id="3.40.30.10">
    <property type="entry name" value="Glutaredoxin"/>
    <property type="match status" value="1"/>
</dbReference>
<gene>
    <name evidence="9" type="ORF">niasHT_010872</name>
</gene>
<reference evidence="9 10" key="1">
    <citation type="submission" date="2024-10" db="EMBL/GenBank/DDBJ databases">
        <authorList>
            <person name="Kim D."/>
        </authorList>
    </citation>
    <scope>NUCLEOTIDE SEQUENCE [LARGE SCALE GENOMIC DNA]</scope>
    <source>
        <strain evidence="9">BH-2024</strain>
    </source>
</reference>
<dbReference type="InterPro" id="IPR010987">
    <property type="entry name" value="Glutathione-S-Trfase_C-like"/>
</dbReference>
<feature type="domain" description="GST C-terminal" evidence="8">
    <location>
        <begin position="350"/>
        <end position="475"/>
    </location>
</feature>
<dbReference type="SFLD" id="SFLDS00019">
    <property type="entry name" value="Glutathione_Transferase_(cytos"/>
    <property type="match status" value="1"/>
</dbReference>
<dbReference type="InterPro" id="IPR050213">
    <property type="entry name" value="GST_superfamily"/>
</dbReference>
<name>A0ABD2LFE0_9BILA</name>
<feature type="domain" description="GST N-terminal" evidence="7">
    <location>
        <begin position="271"/>
        <end position="348"/>
    </location>
</feature>
<accession>A0ABD2LFE0</accession>
<dbReference type="SFLD" id="SFLDG01205">
    <property type="entry name" value="AMPS.1"/>
    <property type="match status" value="1"/>
</dbReference>
<dbReference type="SFLD" id="SFLDG00363">
    <property type="entry name" value="AMPS_(cytGST):_Alpha-__Mu-__Pi"/>
    <property type="match status" value="1"/>
</dbReference>
<feature type="compositionally biased region" description="Low complexity" evidence="6">
    <location>
        <begin position="161"/>
        <end position="181"/>
    </location>
</feature>
<dbReference type="InterPro" id="IPR040079">
    <property type="entry name" value="Glutathione_S-Trfase"/>
</dbReference>
<feature type="compositionally biased region" description="Polar residues" evidence="6">
    <location>
        <begin position="195"/>
        <end position="207"/>
    </location>
</feature>
<dbReference type="EMBL" id="JBICBT010000457">
    <property type="protein sequence ID" value="KAL3113109.1"/>
    <property type="molecule type" value="Genomic_DNA"/>
</dbReference>
<dbReference type="SUPFAM" id="SSF47616">
    <property type="entry name" value="GST C-terminal domain-like"/>
    <property type="match status" value="1"/>
</dbReference>
<evidence type="ECO:0000256" key="4">
    <source>
        <dbReference type="ARBA" id="ARBA00047960"/>
    </source>
</evidence>
<dbReference type="PANTHER" id="PTHR11571">
    <property type="entry name" value="GLUTATHIONE S-TRANSFERASE"/>
    <property type="match status" value="1"/>
</dbReference>
<evidence type="ECO:0000259" key="7">
    <source>
        <dbReference type="PROSITE" id="PS50404"/>
    </source>
</evidence>
<dbReference type="InterPro" id="IPR036249">
    <property type="entry name" value="Thioredoxin-like_sf"/>
</dbReference>
<sequence>MQRIFLPQNHSQGTVNDSHAVVGTVQLVKDPSDRAVQIGTKIRRISFHKKAYTTNNRSKFGVGTIQELYFPANSSLNESSKVGDGILRENGANLFDPNVQIGTQISKITLTKREANPFEQIDKMIMVDEGEGVRKERKALAKTAPKKNKEADAKKQKTDAKTTSTAAPPTSTTTVASAAAAKPKENGKEEGQAGGASNSEAKSQAKTIPQGPPMPPPKSAPPAPPQPPASPSAPPASPPPQQPVIVPPKLVNQSSAGMALPMPIGVGGKLPNFKLIYFDARGICEPIRLIFHYSKVPFDDVRISRKQWLALKDSTVYGKVPILEVDGKPLTYCHTIARYLARSFGLAGRTEWEQAKVDEISDFHADVSLDLQPYMYVIAGFHQGDRQSLRNSVFLPNVEKHFPVYVSLLKQSGSGFFTSNGITWVDFVISEYMTTVRQFEPNILDKYPAIVKFIRKVQTQPQIFDYITNRENLPVQ</sequence>
<dbReference type="Proteomes" id="UP001620626">
    <property type="component" value="Unassembled WGS sequence"/>
</dbReference>
<feature type="compositionally biased region" description="Basic and acidic residues" evidence="6">
    <location>
        <begin position="147"/>
        <end position="160"/>
    </location>
</feature>
<comment type="similarity">
    <text evidence="3">Belongs to the GST superfamily. Sigma family.</text>
</comment>
<dbReference type="Pfam" id="PF14497">
    <property type="entry name" value="GST_C_3"/>
    <property type="match status" value="1"/>
</dbReference>
<evidence type="ECO:0000256" key="1">
    <source>
        <dbReference type="ARBA" id="ARBA00012452"/>
    </source>
</evidence>
<dbReference type="SUPFAM" id="SSF52833">
    <property type="entry name" value="Thioredoxin-like"/>
    <property type="match status" value="1"/>
</dbReference>
<organism evidence="9 10">
    <name type="scientific">Heterodera trifolii</name>
    <dbReference type="NCBI Taxonomy" id="157864"/>
    <lineage>
        <taxon>Eukaryota</taxon>
        <taxon>Metazoa</taxon>
        <taxon>Ecdysozoa</taxon>
        <taxon>Nematoda</taxon>
        <taxon>Chromadorea</taxon>
        <taxon>Rhabditida</taxon>
        <taxon>Tylenchina</taxon>
        <taxon>Tylenchomorpha</taxon>
        <taxon>Tylenchoidea</taxon>
        <taxon>Heteroderidae</taxon>
        <taxon>Heteroderinae</taxon>
        <taxon>Heterodera</taxon>
    </lineage>
</organism>
<evidence type="ECO:0000256" key="6">
    <source>
        <dbReference type="SAM" id="MobiDB-lite"/>
    </source>
</evidence>
<dbReference type="FunFam" id="1.20.1050.10:FF:000031">
    <property type="entry name" value="Glutathione S-Transferase"/>
    <property type="match status" value="1"/>
</dbReference>
<dbReference type="FunFam" id="3.40.30.10:FF:000258">
    <property type="entry name" value="Glutathione S-transferase"/>
    <property type="match status" value="1"/>
</dbReference>
<evidence type="ECO:0000259" key="8">
    <source>
        <dbReference type="PROSITE" id="PS50405"/>
    </source>
</evidence>
<keyword evidence="10" id="KW-1185">Reference proteome</keyword>
<evidence type="ECO:0000313" key="10">
    <source>
        <dbReference type="Proteomes" id="UP001620626"/>
    </source>
</evidence>
<dbReference type="InterPro" id="IPR036282">
    <property type="entry name" value="Glutathione-S-Trfase_C_sf"/>
</dbReference>
<comment type="caution">
    <text evidence="9">The sequence shown here is derived from an EMBL/GenBank/DDBJ whole genome shotgun (WGS) entry which is preliminary data.</text>
</comment>
<evidence type="ECO:0000256" key="2">
    <source>
        <dbReference type="ARBA" id="ARBA00022679"/>
    </source>
</evidence>
<feature type="compositionally biased region" description="Pro residues" evidence="6">
    <location>
        <begin position="210"/>
        <end position="246"/>
    </location>
</feature>
<dbReference type="Pfam" id="PF02798">
    <property type="entry name" value="GST_N"/>
    <property type="match status" value="1"/>
</dbReference>
<dbReference type="AlphaFoldDB" id="A0ABD2LFE0"/>